<evidence type="ECO:0000313" key="1">
    <source>
        <dbReference type="EMBL" id="SNV41665.1"/>
    </source>
</evidence>
<proteinExistence type="predicted"/>
<keyword evidence="2" id="KW-1185">Reference proteome</keyword>
<accession>A0A239X4P2</accession>
<gene>
    <name evidence="1" type="ORF">SAMEA4412677_00961</name>
</gene>
<organism evidence="1 2">
    <name type="scientific">Chryseobacterium taklimakanense</name>
    <dbReference type="NCBI Taxonomy" id="536441"/>
    <lineage>
        <taxon>Bacteria</taxon>
        <taxon>Pseudomonadati</taxon>
        <taxon>Bacteroidota</taxon>
        <taxon>Flavobacteriia</taxon>
        <taxon>Flavobacteriales</taxon>
        <taxon>Weeksellaceae</taxon>
        <taxon>Chryseobacterium group</taxon>
        <taxon>Chryseobacterium</taxon>
    </lineage>
</organism>
<dbReference type="InterPro" id="IPR036287">
    <property type="entry name" value="Rv1873-like_sf"/>
</dbReference>
<dbReference type="EMBL" id="LT906465">
    <property type="protein sequence ID" value="SNV41665.1"/>
    <property type="molecule type" value="Genomic_DNA"/>
</dbReference>
<reference evidence="1 2" key="1">
    <citation type="submission" date="2017-06" db="EMBL/GenBank/DDBJ databases">
        <authorList>
            <consortium name="Pathogen Informatics"/>
        </authorList>
    </citation>
    <scope>NUCLEOTIDE SEQUENCE [LARGE SCALE GENOMIC DNA]</scope>
    <source>
        <strain evidence="1 2">NCTC13490</strain>
    </source>
</reference>
<sequence>MTTDLGRFLEAQETMYETALSEIKSGKKQSHWMWYIFPQIAGLGFSETAQFYAIQNLKEATEYLDHAVLGNRLREISAEVLRLEGRDANEIFGFPDDLKLHSSMTLFAFADQSEDNVFQEVLKKYFDRKMDEQTVLIVGE</sequence>
<dbReference type="Gene3D" id="1.25.40.380">
    <property type="entry name" value="Protein of unknown function DUF1810"/>
    <property type="match status" value="1"/>
</dbReference>
<dbReference type="Pfam" id="PF08837">
    <property type="entry name" value="DUF1810"/>
    <property type="match status" value="1"/>
</dbReference>
<dbReference type="AlphaFoldDB" id="A0A239X4P2"/>
<dbReference type="Proteomes" id="UP000215196">
    <property type="component" value="Chromosome 1"/>
</dbReference>
<protein>
    <submittedName>
        <fullName evidence="1">Uncharacterized conserved protein</fullName>
    </submittedName>
</protein>
<dbReference type="InterPro" id="IPR014937">
    <property type="entry name" value="DUF1810"/>
</dbReference>
<evidence type="ECO:0000313" key="2">
    <source>
        <dbReference type="Proteomes" id="UP000215196"/>
    </source>
</evidence>
<dbReference type="SUPFAM" id="SSF140736">
    <property type="entry name" value="Rv1873-like"/>
    <property type="match status" value="1"/>
</dbReference>
<dbReference type="PIRSF" id="PIRSF008546">
    <property type="entry name" value="UCP008546"/>
    <property type="match status" value="1"/>
</dbReference>
<dbReference type="RefSeq" id="WP_095070927.1">
    <property type="nucleotide sequence ID" value="NZ_LT906465.1"/>
</dbReference>
<dbReference type="KEGG" id="ctak:4412677_00961"/>
<name>A0A239X4P2_9FLAO</name>